<feature type="transmembrane region" description="Helical" evidence="1">
    <location>
        <begin position="96"/>
        <end position="113"/>
    </location>
</feature>
<accession>A3HWB0</accession>
<dbReference type="EMBL" id="AAXU02000001">
    <property type="protein sequence ID" value="EAZ80883.1"/>
    <property type="molecule type" value="Genomic_DNA"/>
</dbReference>
<organism evidence="2 3">
    <name type="scientific">Algoriphagus machipongonensis</name>
    <dbReference type="NCBI Taxonomy" id="388413"/>
    <lineage>
        <taxon>Bacteria</taxon>
        <taxon>Pseudomonadati</taxon>
        <taxon>Bacteroidota</taxon>
        <taxon>Cytophagia</taxon>
        <taxon>Cytophagales</taxon>
        <taxon>Cyclobacteriaceae</taxon>
        <taxon>Algoriphagus</taxon>
    </lineage>
</organism>
<dbReference type="HOGENOM" id="CLU_1658079_0_0_10"/>
<keyword evidence="1" id="KW-1133">Transmembrane helix</keyword>
<feature type="transmembrane region" description="Helical" evidence="1">
    <location>
        <begin position="14"/>
        <end position="33"/>
    </location>
</feature>
<name>A3HWB0_9BACT</name>
<proteinExistence type="predicted"/>
<feature type="transmembrane region" description="Helical" evidence="1">
    <location>
        <begin position="48"/>
        <end position="68"/>
    </location>
</feature>
<feature type="transmembrane region" description="Helical" evidence="1">
    <location>
        <begin position="119"/>
        <end position="136"/>
    </location>
</feature>
<dbReference type="Proteomes" id="UP000003919">
    <property type="component" value="Unassembled WGS sequence"/>
</dbReference>
<protein>
    <submittedName>
        <fullName evidence="2">Uncharacterized protein</fullName>
    </submittedName>
</protein>
<keyword evidence="1" id="KW-0472">Membrane</keyword>
<keyword evidence="3" id="KW-1185">Reference proteome</keyword>
<evidence type="ECO:0000313" key="3">
    <source>
        <dbReference type="Proteomes" id="UP000003919"/>
    </source>
</evidence>
<dbReference type="RefSeq" id="WP_008202482.1">
    <property type="nucleotide sequence ID" value="NZ_CM001023.1"/>
</dbReference>
<dbReference type="OrthoDB" id="839615at2"/>
<sequence length="160" mass="18510">MEEIRKIYKKLEQLVLILLMIALPLFGMVYLYYNSGNLDWGLPVLPDFVDGLLSGAGTALLVIQYFLFHRKIKLSFEYEELLKKVEVYANATRERVILLLVCSLISTVGLVFFENPYYVLLFAATLVFFSLAKPTPDRMARLLKLKKEEKELIRQASRPE</sequence>
<reference evidence="2 3" key="1">
    <citation type="journal article" date="2011" name="J. Bacteriol.">
        <title>Complete genome sequence of Algoriphagus sp. PR1, bacterial prey of a colony-forming choanoflagellate.</title>
        <authorList>
            <person name="Alegado R.A."/>
            <person name="Ferriera S."/>
            <person name="Nusbaum C."/>
            <person name="Young S.K."/>
            <person name="Zeng Q."/>
            <person name="Imamovic A."/>
            <person name="Fairclough S.R."/>
            <person name="King N."/>
        </authorList>
    </citation>
    <scope>NUCLEOTIDE SEQUENCE [LARGE SCALE GENOMIC DNA]</scope>
    <source>
        <strain evidence="2 3">PR1</strain>
    </source>
</reference>
<comment type="caution">
    <text evidence="2">The sequence shown here is derived from an EMBL/GenBank/DDBJ whole genome shotgun (WGS) entry which is preliminary data.</text>
</comment>
<gene>
    <name evidence="2" type="ORF">ALPR1_17643</name>
</gene>
<evidence type="ECO:0000256" key="1">
    <source>
        <dbReference type="SAM" id="Phobius"/>
    </source>
</evidence>
<dbReference type="AlphaFoldDB" id="A3HWB0"/>
<evidence type="ECO:0000313" key="2">
    <source>
        <dbReference type="EMBL" id="EAZ80883.1"/>
    </source>
</evidence>
<dbReference type="STRING" id="388413.ALPR1_17643"/>
<keyword evidence="1" id="KW-0812">Transmembrane</keyword>